<evidence type="ECO:0000313" key="3">
    <source>
        <dbReference type="Proteomes" id="UP000283269"/>
    </source>
</evidence>
<dbReference type="Gene3D" id="3.40.50.720">
    <property type="entry name" value="NAD(P)-binding Rossmann-like Domain"/>
    <property type="match status" value="3"/>
</dbReference>
<dbReference type="InterPro" id="IPR008030">
    <property type="entry name" value="NmrA-like"/>
</dbReference>
<dbReference type="PANTHER" id="PTHR48079:SF6">
    <property type="entry name" value="NAD(P)-BINDING DOMAIN-CONTAINING PROTEIN-RELATED"/>
    <property type="match status" value="1"/>
</dbReference>
<reference evidence="2 3" key="1">
    <citation type="journal article" date="2018" name="Evol. Lett.">
        <title>Horizontal gene cluster transfer increased hallucinogenic mushroom diversity.</title>
        <authorList>
            <person name="Reynolds H.T."/>
            <person name="Vijayakumar V."/>
            <person name="Gluck-Thaler E."/>
            <person name="Korotkin H.B."/>
            <person name="Matheny P.B."/>
            <person name="Slot J.C."/>
        </authorList>
    </citation>
    <scope>NUCLEOTIDE SEQUENCE [LARGE SCALE GENOMIC DNA]</scope>
    <source>
        <strain evidence="2 3">2631</strain>
    </source>
</reference>
<organism evidence="2 3">
    <name type="scientific">Psilocybe cyanescens</name>
    <dbReference type="NCBI Taxonomy" id="93625"/>
    <lineage>
        <taxon>Eukaryota</taxon>
        <taxon>Fungi</taxon>
        <taxon>Dikarya</taxon>
        <taxon>Basidiomycota</taxon>
        <taxon>Agaricomycotina</taxon>
        <taxon>Agaricomycetes</taxon>
        <taxon>Agaricomycetidae</taxon>
        <taxon>Agaricales</taxon>
        <taxon>Agaricineae</taxon>
        <taxon>Strophariaceae</taxon>
        <taxon>Psilocybe</taxon>
    </lineage>
</organism>
<dbReference type="GO" id="GO:0004029">
    <property type="term" value="F:aldehyde dehydrogenase (NAD+) activity"/>
    <property type="evidence" value="ECO:0007669"/>
    <property type="project" value="TreeGrafter"/>
</dbReference>
<keyword evidence="3" id="KW-1185">Reference proteome</keyword>
<name>A0A409VMT1_PSICY</name>
<dbReference type="SUPFAM" id="SSF51735">
    <property type="entry name" value="NAD(P)-binding Rossmann-fold domains"/>
    <property type="match status" value="3"/>
</dbReference>
<comment type="caution">
    <text evidence="2">The sequence shown here is derived from an EMBL/GenBank/DDBJ whole genome shotgun (WGS) entry which is preliminary data.</text>
</comment>
<dbReference type="STRING" id="93625.A0A409VMT1"/>
<dbReference type="Proteomes" id="UP000283269">
    <property type="component" value="Unassembled WGS sequence"/>
</dbReference>
<dbReference type="InterPro" id="IPR051783">
    <property type="entry name" value="NAD(P)-dependent_oxidoreduct"/>
</dbReference>
<evidence type="ECO:0000313" key="2">
    <source>
        <dbReference type="EMBL" id="PPQ67526.1"/>
    </source>
</evidence>
<dbReference type="OrthoDB" id="10262413at2759"/>
<dbReference type="InParanoid" id="A0A409VMT1"/>
<feature type="domain" description="NmrA-like" evidence="1">
    <location>
        <begin position="7"/>
        <end position="94"/>
    </location>
</feature>
<protein>
    <recommendedName>
        <fullName evidence="1">NmrA-like domain-containing protein</fullName>
    </recommendedName>
</protein>
<dbReference type="PANTHER" id="PTHR48079">
    <property type="entry name" value="PROTEIN YEEZ"/>
    <property type="match status" value="1"/>
</dbReference>
<dbReference type="EMBL" id="NHYD01003973">
    <property type="protein sequence ID" value="PPQ67526.1"/>
    <property type="molecule type" value="Genomic_DNA"/>
</dbReference>
<accession>A0A409VMT1</accession>
<dbReference type="AlphaFoldDB" id="A0A409VMT1"/>
<evidence type="ECO:0000259" key="1">
    <source>
        <dbReference type="Pfam" id="PF05368"/>
    </source>
</evidence>
<dbReference type="Pfam" id="PF05368">
    <property type="entry name" value="NmrA"/>
    <property type="match status" value="1"/>
</dbReference>
<dbReference type="GO" id="GO:0005737">
    <property type="term" value="C:cytoplasm"/>
    <property type="evidence" value="ECO:0007669"/>
    <property type="project" value="TreeGrafter"/>
</dbReference>
<dbReference type="InterPro" id="IPR036291">
    <property type="entry name" value="NAD(P)-bd_dom_sf"/>
</dbReference>
<gene>
    <name evidence="2" type="ORF">CVT25_006067</name>
</gene>
<proteinExistence type="predicted"/>
<sequence length="797" mass="86959">MSPIQTEIFITGVTGYIGGSILSRLLEHPDHRSHHITVLVRSEERSHKFQELGIKSVTGSLKDLPLLEDLAANADIVISTADSDDLDATRAILQGQKRYHALTGRASILIHTFLLVWHRWGSPFQSRVDQLSDVTVLGVLTDDAVGNYPGETIYDDMDLEQIEGLADTQLHRDVDLEIVKADKEGYIKSYIILPSTIYGIASGRIAELGLQNRQSIQIPVLIRAALARGRSGIVGEGKNIWVNVHIDDIADLYIVLFNAIKSSPDKVGHGREGFYFSENGEHTLYQVGKAIGEALVSLGKTTDPEPSSFTKEEVEMYLFGNTVPWGTNSRCRANRSRLIGWAPSKTTSYIGGAVLTRFLKHPDFASFKITALLRSPEKAEKLKTLGVDAVVGSHDDAKLMESLAADHDVVIATVQALVMQIRLFVIDAFDFVQADADNYEAAIATLNGLKKRHTETGVLADTAGGNFAGETIYDDANPDQIETLPDTQLHRNVDLEILRADIEGYLKSYIVFPSTIWGIATGVLVEKGIANSHSIQVPALIRASLKRGRAGMIGAGKNLWPDSIVADLYIVLFDSIRSNPSTGHGREGIYFGETGEHSLYEVGKAIGEAMVALGKSDNPEPTTFTKEEIDKYFGGSDYLGSNSRCRANRSRAIGWKTVKTKADFLASIKSEHPDFASFKITNLVRSPEKAEKLKALGVGVVVGSHSDKGLMESLAADSDVVFAMADADNLDAATATLNGLKKRHAKTGTPPVLIETGNYNTETIYDDADPNQIETLPDTQPHRNIDLAILRTEKEGE</sequence>